<gene>
    <name evidence="1" type="ORF">Maut_00859</name>
    <name evidence="2" type="ORF">MTAT_18510</name>
</gene>
<dbReference type="EMBL" id="CP017019">
    <property type="protein sequence ID" value="AOQ23317.1"/>
    <property type="molecule type" value="Genomic_DNA"/>
</dbReference>
<evidence type="ECO:0000313" key="4">
    <source>
        <dbReference type="Proteomes" id="UP000322283"/>
    </source>
</evidence>
<dbReference type="Proteomes" id="UP000322283">
    <property type="component" value="Unassembled WGS sequence"/>
</dbReference>
<sequence>MAGGGYNVKIDFYSDWIRFLKHQLSAFGFVIDDEVEGQEISIKYFNLQKRLVPPRPRKILIAEEFTCPPYLESGLEAIKKKIAEGQILTPHLSKKIADLDYNDALLNDWGIHHLHLGTTVDNSGFIVRTREVLFVRFDEENAYFINVMPHGTWSEQELVRVIHRNWPESIKRFRLNGVIGTEFKLSNEDIGKLRKAGVVTFVEVEKGVVYAPIGGGYATSGTSVEVVTTSDYFANRVRQLEKYIIDNIDQIAIKMRSINISIGENLEFVLLLEGNEAVALEKNTKVGIKLGPLVL</sequence>
<evidence type="ECO:0000313" key="2">
    <source>
        <dbReference type="EMBL" id="TYL13025.1"/>
    </source>
</evidence>
<reference evidence="2 4" key="2">
    <citation type="submission" date="2019-05" db="EMBL/GenBank/DDBJ databases">
        <title>Genome sequence of Moorella thermoacetica ATCC 33924.</title>
        <authorList>
            <person name="Poehlein A."/>
            <person name="Bengelsdorf F.R."/>
            <person name="Duerre P."/>
            <person name="Daniel R."/>
        </authorList>
    </citation>
    <scope>NUCLEOTIDE SEQUENCE [LARGE SCALE GENOMIC DNA]</scope>
    <source>
        <strain evidence="2 4">ATCC 33924</strain>
    </source>
</reference>
<accession>A0AAC9HGH8</accession>
<evidence type="ECO:0000313" key="3">
    <source>
        <dbReference type="Proteomes" id="UP000094598"/>
    </source>
</evidence>
<dbReference type="EMBL" id="VCDX01000005">
    <property type="protein sequence ID" value="TYL13025.1"/>
    <property type="molecule type" value="Genomic_DNA"/>
</dbReference>
<reference evidence="1 3" key="1">
    <citation type="submission" date="2016-08" db="EMBL/GenBank/DDBJ databases">
        <title>Moorella thermoacetica DSM 103132.</title>
        <authorList>
            <person name="Jendresen C.B."/>
            <person name="Redl S.M."/>
            <person name="Jensen T.O."/>
            <person name="Nielsen A.T."/>
        </authorList>
    </citation>
    <scope>NUCLEOTIDE SEQUENCE [LARGE SCALE GENOMIC DNA]</scope>
    <source>
        <strain evidence="1 3">DSM 103132</strain>
    </source>
</reference>
<dbReference type="AlphaFoldDB" id="A0AAC9HGH8"/>
<proteinExistence type="predicted"/>
<dbReference type="RefSeq" id="WP_069588637.1">
    <property type="nucleotide sequence ID" value="NZ_CP017019.1"/>
</dbReference>
<dbReference type="Proteomes" id="UP000094598">
    <property type="component" value="Chromosome"/>
</dbReference>
<organism evidence="1 3">
    <name type="scientific">Neomoorella thermoacetica</name>
    <name type="common">Clostridium thermoaceticum</name>
    <dbReference type="NCBI Taxonomy" id="1525"/>
    <lineage>
        <taxon>Bacteria</taxon>
        <taxon>Bacillati</taxon>
        <taxon>Bacillota</taxon>
        <taxon>Clostridia</taxon>
        <taxon>Neomoorellales</taxon>
        <taxon>Neomoorellaceae</taxon>
        <taxon>Neomoorella</taxon>
    </lineage>
</organism>
<evidence type="ECO:0000313" key="1">
    <source>
        <dbReference type="EMBL" id="AOQ23317.1"/>
    </source>
</evidence>
<keyword evidence="4" id="KW-1185">Reference proteome</keyword>
<protein>
    <submittedName>
        <fullName evidence="1">Uncharacterized protein</fullName>
    </submittedName>
</protein>
<name>A0AAC9HGH8_NEOTH</name>